<feature type="domain" description="Insertion element IS402-like" evidence="1">
    <location>
        <begin position="12"/>
        <end position="72"/>
    </location>
</feature>
<dbReference type="RefSeq" id="WP_140520254.1">
    <property type="nucleotide sequence ID" value="NZ_JACBKC010000036.1"/>
</dbReference>
<dbReference type="PANTHER" id="PTHR30007">
    <property type="entry name" value="PHP DOMAIN PROTEIN"/>
    <property type="match status" value="1"/>
</dbReference>
<sequence length="131" mass="15769">MFTTRKSFPTNLTDVQWQAIEPHFNQLRHYKWDKRKLVNAVLYITKTGCQWRMLPNDFPPYSTVWSFYRKANQSAYGIEFFWHLFKKTFNPSKTKRCQLMPLLIHKVSKRLLAHMIEVLMEVKKSKVVSDI</sequence>
<comment type="caution">
    <text evidence="2">The sequence shown here is derived from an EMBL/GenBank/DDBJ whole genome shotgun (WGS) entry which is preliminary data.</text>
</comment>
<organism evidence="2 3">
    <name type="scientific">Haemophilus haemolyticus</name>
    <dbReference type="NCBI Taxonomy" id="726"/>
    <lineage>
        <taxon>Bacteria</taxon>
        <taxon>Pseudomonadati</taxon>
        <taxon>Pseudomonadota</taxon>
        <taxon>Gammaproteobacteria</taxon>
        <taxon>Pasteurellales</taxon>
        <taxon>Pasteurellaceae</taxon>
        <taxon>Haemophilus</taxon>
    </lineage>
</organism>
<gene>
    <name evidence="2" type="ORF">EUX55_07190</name>
</gene>
<dbReference type="PANTHER" id="PTHR30007:SF0">
    <property type="entry name" value="TRANSPOSASE"/>
    <property type="match status" value="1"/>
</dbReference>
<dbReference type="EMBL" id="SDPK01000036">
    <property type="protein sequence ID" value="TPG97745.1"/>
    <property type="molecule type" value="Genomic_DNA"/>
</dbReference>
<dbReference type="InterPro" id="IPR025161">
    <property type="entry name" value="IS402-like_dom"/>
</dbReference>
<evidence type="ECO:0000313" key="2">
    <source>
        <dbReference type="EMBL" id="TPG97745.1"/>
    </source>
</evidence>
<dbReference type="Proteomes" id="UP000317926">
    <property type="component" value="Unassembled WGS sequence"/>
</dbReference>
<reference evidence="2 3" key="1">
    <citation type="submission" date="2019-01" db="EMBL/GenBank/DDBJ databases">
        <title>Comparative genomic analysis identifies haemin-independent Haemophilus haemolyticus: a formal re-classification of Haemophilus intermedius.</title>
        <authorList>
            <person name="Harris T.M."/>
            <person name="Price E.P."/>
            <person name="Sarovich D.S."/>
            <person name="Norskov-Lauritsen N."/>
            <person name="Beissbarth J."/>
            <person name="Chang A.B."/>
            <person name="Smith-Vaughan H.C."/>
        </authorList>
    </citation>
    <scope>NUCLEOTIDE SEQUENCE [LARGE SCALE GENOMIC DNA]</scope>
    <source>
        <strain evidence="2 3">PN24</strain>
    </source>
</reference>
<name>A0A502JFU5_HAEHA</name>
<protein>
    <submittedName>
        <fullName evidence="2">Transposase</fullName>
    </submittedName>
</protein>
<proteinExistence type="predicted"/>
<evidence type="ECO:0000259" key="1">
    <source>
        <dbReference type="Pfam" id="PF13340"/>
    </source>
</evidence>
<dbReference type="AlphaFoldDB" id="A0A502JFU5"/>
<accession>A0A502JFU5</accession>
<dbReference type="Pfam" id="PF13340">
    <property type="entry name" value="DUF4096"/>
    <property type="match status" value="1"/>
</dbReference>
<evidence type="ECO:0000313" key="3">
    <source>
        <dbReference type="Proteomes" id="UP000317926"/>
    </source>
</evidence>